<keyword evidence="2" id="KW-1185">Reference proteome</keyword>
<evidence type="ECO:0000313" key="1">
    <source>
        <dbReference type="EMBL" id="GKT51756.1"/>
    </source>
</evidence>
<dbReference type="GeneID" id="73332739"/>
<dbReference type="RefSeq" id="XP_049134106.1">
    <property type="nucleotide sequence ID" value="XM_049278149.1"/>
</dbReference>
<dbReference type="Proteomes" id="UP001055115">
    <property type="component" value="Unassembled WGS sequence"/>
</dbReference>
<sequence length="176" mass="18994">MLTTTTITARPCSSDCIVLRLASIPARSPRETFCKTPAASALSPESFVTLSAASNPTPKSIIKSFLRVQLRQWHRPLQDARVTQAVSDALSVPDNLEVVNLPNFPLHHPHDGGRTLPDAAWTILDQEAHPTNQHPVVAAEVAVSSPRTLHELAQRACDIIEDSNDGILSAVVASKL</sequence>
<comment type="caution">
    <text evidence="1">The sequence shown here is derived from an EMBL/GenBank/DDBJ whole genome shotgun (WGS) entry which is preliminary data.</text>
</comment>
<evidence type="ECO:0000313" key="2">
    <source>
        <dbReference type="Proteomes" id="UP001055115"/>
    </source>
</evidence>
<reference evidence="1 2" key="1">
    <citation type="submission" date="2022-03" db="EMBL/GenBank/DDBJ databases">
        <title>Genome data of Colletotrichum spp.</title>
        <authorList>
            <person name="Utami Y.D."/>
            <person name="Hiruma K."/>
        </authorList>
    </citation>
    <scope>NUCLEOTIDE SEQUENCE [LARGE SCALE GENOMIC DNA]</scope>
    <source>
        <strain evidence="1 2">MAFF 239500</strain>
    </source>
</reference>
<name>A0AA37PG95_9PEZI</name>
<gene>
    <name evidence="1" type="ORF">ColSpa_11937</name>
</gene>
<dbReference type="AlphaFoldDB" id="A0AA37PG95"/>
<protein>
    <submittedName>
        <fullName evidence="1">Uncharacterized protein</fullName>
    </submittedName>
</protein>
<proteinExistence type="predicted"/>
<organism evidence="1 2">
    <name type="scientific">Colletotrichum spaethianum</name>
    <dbReference type="NCBI Taxonomy" id="700344"/>
    <lineage>
        <taxon>Eukaryota</taxon>
        <taxon>Fungi</taxon>
        <taxon>Dikarya</taxon>
        <taxon>Ascomycota</taxon>
        <taxon>Pezizomycotina</taxon>
        <taxon>Sordariomycetes</taxon>
        <taxon>Hypocreomycetidae</taxon>
        <taxon>Glomerellales</taxon>
        <taxon>Glomerellaceae</taxon>
        <taxon>Colletotrichum</taxon>
        <taxon>Colletotrichum spaethianum species complex</taxon>
    </lineage>
</organism>
<dbReference type="EMBL" id="BQXU01000053">
    <property type="protein sequence ID" value="GKT51756.1"/>
    <property type="molecule type" value="Genomic_DNA"/>
</dbReference>
<accession>A0AA37PG95</accession>